<dbReference type="EMBL" id="FNTH01000001">
    <property type="protein sequence ID" value="SED32899.1"/>
    <property type="molecule type" value="Genomic_DNA"/>
</dbReference>
<gene>
    <name evidence="1" type="ORF">SAMN05444164_4452</name>
</gene>
<evidence type="ECO:0000313" key="2">
    <source>
        <dbReference type="Proteomes" id="UP000198992"/>
    </source>
</evidence>
<evidence type="ECO:0008006" key="3">
    <source>
        <dbReference type="Google" id="ProtNLM"/>
    </source>
</evidence>
<name>A0A1H4ZRY9_9BRAD</name>
<dbReference type="Pfam" id="PF04237">
    <property type="entry name" value="YjbR"/>
    <property type="match status" value="1"/>
</dbReference>
<proteinExistence type="predicted"/>
<evidence type="ECO:0000313" key="1">
    <source>
        <dbReference type="EMBL" id="SED32899.1"/>
    </source>
</evidence>
<dbReference type="Proteomes" id="UP000198992">
    <property type="component" value="Unassembled WGS sequence"/>
</dbReference>
<reference evidence="1 2" key="1">
    <citation type="submission" date="2016-10" db="EMBL/GenBank/DDBJ databases">
        <authorList>
            <person name="de Groot N.N."/>
        </authorList>
    </citation>
    <scope>NUCLEOTIDE SEQUENCE [LARGE SCALE GENOMIC DNA]</scope>
    <source>
        <strain evidence="1 2">MT12</strain>
    </source>
</reference>
<dbReference type="AlphaFoldDB" id="A0A1H4ZRY9"/>
<sequence length="116" mass="13286">MIAVTFDDIRHIALAWPEVENGSSYGTPALKVRKKMLARLKEDGDSLVMPGVPPDERDMLVESQPTVFYFTDHYRDYPIVLIRLSKAKRATVDPLLRRHWRTLASKKAVRDYDATG</sequence>
<dbReference type="InterPro" id="IPR058532">
    <property type="entry name" value="YjbR/MT2646/Rv2570-like"/>
</dbReference>
<accession>A0A1H4ZRY9</accession>
<organism evidence="1 2">
    <name type="scientific">Bradyrhizobium erythrophlei</name>
    <dbReference type="NCBI Taxonomy" id="1437360"/>
    <lineage>
        <taxon>Bacteria</taxon>
        <taxon>Pseudomonadati</taxon>
        <taxon>Pseudomonadota</taxon>
        <taxon>Alphaproteobacteria</taxon>
        <taxon>Hyphomicrobiales</taxon>
        <taxon>Nitrobacteraceae</taxon>
        <taxon>Bradyrhizobium</taxon>
    </lineage>
</organism>
<protein>
    <recommendedName>
        <fullName evidence="3">MmcQ/YjbR family DNA-binding protein</fullName>
    </recommendedName>
</protein>